<dbReference type="EMBL" id="AMZH03003519">
    <property type="protein sequence ID" value="RRT72073.1"/>
    <property type="molecule type" value="Genomic_DNA"/>
</dbReference>
<dbReference type="AlphaFoldDB" id="A0A427A796"/>
<evidence type="ECO:0000256" key="1">
    <source>
        <dbReference type="SAM" id="MobiDB-lite"/>
    </source>
</evidence>
<comment type="caution">
    <text evidence="2">The sequence shown here is derived from an EMBL/GenBank/DDBJ whole genome shotgun (WGS) entry which is preliminary data.</text>
</comment>
<protein>
    <submittedName>
        <fullName evidence="2">Uncharacterized protein</fullName>
    </submittedName>
</protein>
<accession>A0A427A796</accession>
<proteinExistence type="predicted"/>
<name>A0A427A796_ENSVE</name>
<dbReference type="Proteomes" id="UP000287651">
    <property type="component" value="Unassembled WGS sequence"/>
</dbReference>
<gene>
    <name evidence="2" type="ORF">B296_00024917</name>
</gene>
<reference evidence="2 3" key="1">
    <citation type="journal article" date="2014" name="Agronomy (Basel)">
        <title>A Draft Genome Sequence for Ensete ventricosum, the Drought-Tolerant Tree Against Hunger.</title>
        <authorList>
            <person name="Harrison J."/>
            <person name="Moore K.A."/>
            <person name="Paszkiewicz K."/>
            <person name="Jones T."/>
            <person name="Grant M."/>
            <person name="Ambacheew D."/>
            <person name="Muzemil S."/>
            <person name="Studholme D.J."/>
        </authorList>
    </citation>
    <scope>NUCLEOTIDE SEQUENCE [LARGE SCALE GENOMIC DNA]</scope>
</reference>
<organism evidence="2 3">
    <name type="scientific">Ensete ventricosum</name>
    <name type="common">Abyssinian banana</name>
    <name type="synonym">Musa ensete</name>
    <dbReference type="NCBI Taxonomy" id="4639"/>
    <lineage>
        <taxon>Eukaryota</taxon>
        <taxon>Viridiplantae</taxon>
        <taxon>Streptophyta</taxon>
        <taxon>Embryophyta</taxon>
        <taxon>Tracheophyta</taxon>
        <taxon>Spermatophyta</taxon>
        <taxon>Magnoliopsida</taxon>
        <taxon>Liliopsida</taxon>
        <taxon>Zingiberales</taxon>
        <taxon>Musaceae</taxon>
        <taxon>Ensete</taxon>
    </lineage>
</organism>
<evidence type="ECO:0000313" key="2">
    <source>
        <dbReference type="EMBL" id="RRT72073.1"/>
    </source>
</evidence>
<sequence length="164" mass="18063">MRIVVQGKRLKGEATTSQGRGSIDKVGKGDPTAVAEEAEVALRKKTIDEEVQLSNSSTFLLPKHFLPMRRGKRRGNRLMWEATTLLAQEEKPIEEQRALEEGADDCRSYGRGGSPFRGFSNRRNKAIVAMFRWLRAGGEGEESALASSLLGGIAERREMMGSGP</sequence>
<feature type="region of interest" description="Disordered" evidence="1">
    <location>
        <begin position="7"/>
        <end position="31"/>
    </location>
</feature>
<evidence type="ECO:0000313" key="3">
    <source>
        <dbReference type="Proteomes" id="UP000287651"/>
    </source>
</evidence>